<evidence type="ECO:0000256" key="3">
    <source>
        <dbReference type="HAMAP-Rule" id="MF_01805"/>
    </source>
</evidence>
<organism evidence="4 5">
    <name type="scientific">Sporosarcina siberiensis</name>
    <dbReference type="NCBI Taxonomy" id="1365606"/>
    <lineage>
        <taxon>Bacteria</taxon>
        <taxon>Bacillati</taxon>
        <taxon>Bacillota</taxon>
        <taxon>Bacilli</taxon>
        <taxon>Bacillales</taxon>
        <taxon>Caryophanaceae</taxon>
        <taxon>Sporosarcina</taxon>
    </lineage>
</organism>
<keyword evidence="3" id="KW-0132">Cell division</keyword>
<comment type="caution">
    <text evidence="4">The sequence shown here is derived from an EMBL/GenBank/DDBJ whole genome shotgun (WGS) entry which is preliminary data.</text>
</comment>
<comment type="function">
    <text evidence="3">Participates in chromosomal partition during cell division. May act via the formation of a condensin-like complex containing Smc and ScpB that pull DNA away from mid-cell into both cell halves.</text>
</comment>
<dbReference type="Pfam" id="PF02616">
    <property type="entry name" value="SMC_ScpA"/>
    <property type="match status" value="1"/>
</dbReference>
<dbReference type="Gene3D" id="6.10.250.2410">
    <property type="match status" value="1"/>
</dbReference>
<dbReference type="PANTHER" id="PTHR33969:SF2">
    <property type="entry name" value="SEGREGATION AND CONDENSATION PROTEIN A"/>
    <property type="match status" value="1"/>
</dbReference>
<dbReference type="Proteomes" id="UP001597218">
    <property type="component" value="Unassembled WGS sequence"/>
</dbReference>
<protein>
    <recommendedName>
        <fullName evidence="2 3">Segregation and condensation protein A</fullName>
    </recommendedName>
</protein>
<dbReference type="InterPro" id="IPR003768">
    <property type="entry name" value="ScpA"/>
</dbReference>
<keyword evidence="3" id="KW-0131">Cell cycle</keyword>
<dbReference type="HAMAP" id="MF_01805">
    <property type="entry name" value="ScpA"/>
    <property type="match status" value="1"/>
</dbReference>
<dbReference type="Gene3D" id="1.10.10.580">
    <property type="entry name" value="Structural maintenance of chromosome 1. Chain E"/>
    <property type="match status" value="1"/>
</dbReference>
<keyword evidence="3" id="KW-0963">Cytoplasm</keyword>
<proteinExistence type="inferred from homology"/>
<dbReference type="PANTHER" id="PTHR33969">
    <property type="entry name" value="SEGREGATION AND CONDENSATION PROTEIN A"/>
    <property type="match status" value="1"/>
</dbReference>
<comment type="similarity">
    <text evidence="3">Belongs to the ScpA family.</text>
</comment>
<dbReference type="InterPro" id="IPR023093">
    <property type="entry name" value="ScpA-like_C"/>
</dbReference>
<name>A0ABW4SGU5_9BACL</name>
<dbReference type="RefSeq" id="WP_381537162.1">
    <property type="nucleotide sequence ID" value="NZ_JBHUGI010000024.1"/>
</dbReference>
<evidence type="ECO:0000313" key="4">
    <source>
        <dbReference type="EMBL" id="MFD1928105.1"/>
    </source>
</evidence>
<evidence type="ECO:0000256" key="1">
    <source>
        <dbReference type="ARBA" id="ARBA00022829"/>
    </source>
</evidence>
<keyword evidence="5" id="KW-1185">Reference proteome</keyword>
<comment type="subcellular location">
    <subcellularLocation>
        <location evidence="3">Cytoplasm</location>
    </subcellularLocation>
    <text evidence="3">Associated with two foci at the outer edges of the nucleoid region in young cells, and at four foci within both cell halves in older cells.</text>
</comment>
<sequence length="254" mass="29320">MLYKVRLEAFEGPLDLLLHLINRLEIDIYDIPMSELTQQYIEHLHAMRVLQLDELSEYLVLAATLIEIKSKMLLPIHEGEDFGDDVDFGLEDDPRDELVARLIEYRKYKEAAIVLQESAQERAEHFNKNTEDLSQFGEIVAVSNEADLNVFDLIGAFQKMLDRKRLKAPVTASITKMEQSVGDKMDEIMERLERSGGSCDFYSLYEDGDMSELVVTFLSLLELMMRKDVTVEQGYNFDRLIVSFRKEEVVHGKS</sequence>
<reference evidence="5" key="1">
    <citation type="journal article" date="2019" name="Int. J. Syst. Evol. Microbiol.">
        <title>The Global Catalogue of Microorganisms (GCM) 10K type strain sequencing project: providing services to taxonomists for standard genome sequencing and annotation.</title>
        <authorList>
            <consortium name="The Broad Institute Genomics Platform"/>
            <consortium name="The Broad Institute Genome Sequencing Center for Infectious Disease"/>
            <person name="Wu L."/>
            <person name="Ma J."/>
        </authorList>
    </citation>
    <scope>NUCLEOTIDE SEQUENCE [LARGE SCALE GENOMIC DNA]</scope>
    <source>
        <strain evidence="5">CGMCC 4.7177</strain>
    </source>
</reference>
<gene>
    <name evidence="3" type="primary">scpA</name>
    <name evidence="4" type="ORF">ACFSFY_08540</name>
</gene>
<accession>A0ABW4SGU5</accession>
<evidence type="ECO:0000313" key="5">
    <source>
        <dbReference type="Proteomes" id="UP001597218"/>
    </source>
</evidence>
<keyword evidence="1 3" id="KW-0159">Chromosome partition</keyword>
<evidence type="ECO:0000256" key="2">
    <source>
        <dbReference type="ARBA" id="ARBA00044777"/>
    </source>
</evidence>
<comment type="subunit">
    <text evidence="3">Component of a cohesin-like complex composed of ScpA, ScpB and the Smc homodimer, in which ScpA and ScpB bind to the head domain of Smc. The presence of the three proteins is required for the association of the complex with DNA.</text>
</comment>
<dbReference type="EMBL" id="JBHUGI010000024">
    <property type="protein sequence ID" value="MFD1928105.1"/>
    <property type="molecule type" value="Genomic_DNA"/>
</dbReference>